<comment type="caution">
    <text evidence="2">The sequence shown here is derived from an EMBL/GenBank/DDBJ whole genome shotgun (WGS) entry which is preliminary data.</text>
</comment>
<protein>
    <submittedName>
        <fullName evidence="2">Uncharacterized protein</fullName>
    </submittedName>
</protein>
<sequence length="121" mass="13202">MSDTPNNFPSEGAHSTITRGALETLEAERATPQPALDYTIGGALETEVHSAGEAQREYAIRSGYDRFEEVSEALQRDYGDAHRDGYGAAQFNASAPPQKSYAEQQREAAANAQERGPEIER</sequence>
<organism evidence="2 3">
    <name type="scientific">Amorphus orientalis</name>
    <dbReference type="NCBI Taxonomy" id="649198"/>
    <lineage>
        <taxon>Bacteria</taxon>
        <taxon>Pseudomonadati</taxon>
        <taxon>Pseudomonadota</taxon>
        <taxon>Alphaproteobacteria</taxon>
        <taxon>Hyphomicrobiales</taxon>
        <taxon>Amorphaceae</taxon>
        <taxon>Amorphus</taxon>
    </lineage>
</organism>
<proteinExistence type="predicted"/>
<accession>A0AAE3VM69</accession>
<dbReference type="RefSeq" id="WP_306884405.1">
    <property type="nucleotide sequence ID" value="NZ_JAUSUL010000001.1"/>
</dbReference>
<dbReference type="Proteomes" id="UP001229244">
    <property type="component" value="Unassembled WGS sequence"/>
</dbReference>
<feature type="compositionally biased region" description="Polar residues" evidence="1">
    <location>
        <begin position="1"/>
        <end position="18"/>
    </location>
</feature>
<feature type="region of interest" description="Disordered" evidence="1">
    <location>
        <begin position="78"/>
        <end position="121"/>
    </location>
</feature>
<feature type="region of interest" description="Disordered" evidence="1">
    <location>
        <begin position="1"/>
        <end position="33"/>
    </location>
</feature>
<evidence type="ECO:0000256" key="1">
    <source>
        <dbReference type="SAM" id="MobiDB-lite"/>
    </source>
</evidence>
<gene>
    <name evidence="2" type="ORF">J2S73_001055</name>
</gene>
<keyword evidence="3" id="KW-1185">Reference proteome</keyword>
<reference evidence="2" key="1">
    <citation type="submission" date="2023-07" db="EMBL/GenBank/DDBJ databases">
        <title>Genomic Encyclopedia of Type Strains, Phase IV (KMG-IV): sequencing the most valuable type-strain genomes for metagenomic binning, comparative biology and taxonomic classification.</title>
        <authorList>
            <person name="Goeker M."/>
        </authorList>
    </citation>
    <scope>NUCLEOTIDE SEQUENCE</scope>
    <source>
        <strain evidence="2">DSM 21202</strain>
    </source>
</reference>
<name>A0AAE3VM69_9HYPH</name>
<dbReference type="AlphaFoldDB" id="A0AAE3VM69"/>
<dbReference type="EMBL" id="JAUSUL010000001">
    <property type="protein sequence ID" value="MDQ0314618.1"/>
    <property type="molecule type" value="Genomic_DNA"/>
</dbReference>
<evidence type="ECO:0000313" key="3">
    <source>
        <dbReference type="Proteomes" id="UP001229244"/>
    </source>
</evidence>
<evidence type="ECO:0000313" key="2">
    <source>
        <dbReference type="EMBL" id="MDQ0314618.1"/>
    </source>
</evidence>